<dbReference type="PANTHER" id="PTHR30405:SF11">
    <property type="entry name" value="RNA-GUIDED DNA ENDONUCLEASE RV2885C-RELATED"/>
    <property type="match status" value="1"/>
</dbReference>
<evidence type="ECO:0000256" key="4">
    <source>
        <dbReference type="ARBA" id="ARBA00023125"/>
    </source>
</evidence>
<name>A0A2K8STR7_9NOSO</name>
<dbReference type="GO" id="GO:0032196">
    <property type="term" value="P:transposition"/>
    <property type="evidence" value="ECO:0007669"/>
    <property type="project" value="UniProtKB-KW"/>
</dbReference>
<dbReference type="NCBIfam" id="TIGR01766">
    <property type="entry name" value="IS200/IS605 family accessory protein TnpB-like domain"/>
    <property type="match status" value="1"/>
</dbReference>
<dbReference type="AlphaFoldDB" id="A0A2K8STR7"/>
<gene>
    <name evidence="8" type="ORF">COO91_04763</name>
</gene>
<comment type="similarity">
    <text evidence="2">In the N-terminal section; belongs to the transposase 2 family.</text>
</comment>
<dbReference type="PANTHER" id="PTHR30405">
    <property type="entry name" value="TRANSPOSASE"/>
    <property type="match status" value="1"/>
</dbReference>
<dbReference type="NCBIfam" id="NF040570">
    <property type="entry name" value="guided_TnpB"/>
    <property type="match status" value="1"/>
</dbReference>
<evidence type="ECO:0000256" key="5">
    <source>
        <dbReference type="ARBA" id="ARBA00023172"/>
    </source>
</evidence>
<protein>
    <submittedName>
        <fullName evidence="8">Transposase</fullName>
    </submittedName>
</protein>
<dbReference type="GO" id="GO:0003677">
    <property type="term" value="F:DNA binding"/>
    <property type="evidence" value="ECO:0007669"/>
    <property type="project" value="UniProtKB-KW"/>
</dbReference>
<proteinExistence type="inferred from homology"/>
<dbReference type="InterPro" id="IPR001959">
    <property type="entry name" value="Transposase"/>
</dbReference>
<evidence type="ECO:0000256" key="1">
    <source>
        <dbReference type="ARBA" id="ARBA00008761"/>
    </source>
</evidence>
<dbReference type="InterPro" id="IPR051399">
    <property type="entry name" value="RNA-guided_DNA_endo/Transpos"/>
</dbReference>
<accession>A0A2K8STR7</accession>
<keyword evidence="9" id="KW-1185">Reference proteome</keyword>
<evidence type="ECO:0000259" key="6">
    <source>
        <dbReference type="Pfam" id="PF01385"/>
    </source>
</evidence>
<dbReference type="KEGG" id="nfl:COO91_04763"/>
<dbReference type="InterPro" id="IPR010095">
    <property type="entry name" value="Cas12f1-like_TNB"/>
</dbReference>
<feature type="domain" description="Probable transposase IS891/IS1136/IS1341" evidence="6">
    <location>
        <begin position="208"/>
        <end position="307"/>
    </location>
</feature>
<keyword evidence="5" id="KW-0233">DNA recombination</keyword>
<dbReference type="Pfam" id="PF07282">
    <property type="entry name" value="Cas12f1-like_TNB"/>
    <property type="match status" value="1"/>
</dbReference>
<dbReference type="GO" id="GO:0006310">
    <property type="term" value="P:DNA recombination"/>
    <property type="evidence" value="ECO:0007669"/>
    <property type="project" value="UniProtKB-KW"/>
</dbReference>
<dbReference type="Proteomes" id="UP000232003">
    <property type="component" value="Chromosome"/>
</dbReference>
<evidence type="ECO:0000256" key="2">
    <source>
        <dbReference type="ARBA" id="ARBA00011044"/>
    </source>
</evidence>
<evidence type="ECO:0000259" key="7">
    <source>
        <dbReference type="Pfam" id="PF07282"/>
    </source>
</evidence>
<keyword evidence="4" id="KW-0238">DNA-binding</keyword>
<feature type="domain" description="Cas12f1-like TNB" evidence="7">
    <location>
        <begin position="341"/>
        <end position="410"/>
    </location>
</feature>
<evidence type="ECO:0000256" key="3">
    <source>
        <dbReference type="ARBA" id="ARBA00022578"/>
    </source>
</evidence>
<dbReference type="EMBL" id="CP024785">
    <property type="protein sequence ID" value="AUB38788.1"/>
    <property type="molecule type" value="Genomic_DNA"/>
</dbReference>
<sequence>MRSLACYRVCPQDKKEMGERRITILRLRSVQDFIIFTKVSHILRYYKLMKQVLTVSCKIQVTPEQVAKIDATLQAFADACEYVNKTAPPTLVNELAMQSLVYHSVRALFGLSSQLAIHAVRRVSGNRKTAKQKGKPVTGFAPTSATYDVRTFSFREKDWTVSLTLIGGRERLTLAIGNYQRGLLKGQNPKTAALVKRNNGTYYLNIQLESEPPTPEKTDIVLGVDLGRTDIAVTSNGDKFSGQNITKIRDKYARVRAQLQHKSAKGTRSSRRRCRQLQQRLSGKERRFQTHINHITSYQIVKGAKDNNQMIALEELTGIRERTNTLPRSKRERRLSNSWSFYQLRQFIDYKAIKFGVKLVLVDPRYTSQTCHNCLHIHPLKGESYRSGKKFVCSNCEWVGDADLNGAKNISAIGAVIVNQPRGSGLSCKLEVRKIEYVQLSLFDISRASESSHLSR</sequence>
<comment type="similarity">
    <text evidence="1">In the C-terminal section; belongs to the transposase 35 family.</text>
</comment>
<organism evidence="8 9">
    <name type="scientific">Nostoc flagelliforme CCNUN1</name>
    <dbReference type="NCBI Taxonomy" id="2038116"/>
    <lineage>
        <taxon>Bacteria</taxon>
        <taxon>Bacillati</taxon>
        <taxon>Cyanobacteriota</taxon>
        <taxon>Cyanophyceae</taxon>
        <taxon>Nostocales</taxon>
        <taxon>Nostocaceae</taxon>
        <taxon>Nostoc</taxon>
    </lineage>
</organism>
<keyword evidence="3" id="KW-0815">Transposition</keyword>
<evidence type="ECO:0000313" key="9">
    <source>
        <dbReference type="Proteomes" id="UP000232003"/>
    </source>
</evidence>
<reference evidence="8 9" key="1">
    <citation type="submission" date="2017-11" db="EMBL/GenBank/DDBJ databases">
        <title>Complete genome of a free-living desiccation-tolerant cyanobacterium and its photosynthetic adaptation to extreme terrestrial habitat.</title>
        <authorList>
            <person name="Shang J."/>
        </authorList>
    </citation>
    <scope>NUCLEOTIDE SEQUENCE [LARGE SCALE GENOMIC DNA]</scope>
    <source>
        <strain evidence="8 9">CCNUN1</strain>
    </source>
</reference>
<dbReference type="Pfam" id="PF01385">
    <property type="entry name" value="OrfB_IS605"/>
    <property type="match status" value="1"/>
</dbReference>
<evidence type="ECO:0000313" key="8">
    <source>
        <dbReference type="EMBL" id="AUB38788.1"/>
    </source>
</evidence>